<dbReference type="Pfam" id="PF00483">
    <property type="entry name" value="NTP_transferase"/>
    <property type="match status" value="1"/>
</dbReference>
<dbReference type="InterPro" id="IPR029044">
    <property type="entry name" value="Nucleotide-diphossugar_trans"/>
</dbReference>
<protein>
    <recommendedName>
        <fullName evidence="1">Nucleotidyl transferase domain-containing protein</fullName>
    </recommendedName>
</protein>
<gene>
    <name evidence="2" type="ordered locus">Spirs_4104</name>
</gene>
<name>E1R9L6_SEDSS</name>
<dbReference type="Gene3D" id="3.90.550.10">
    <property type="entry name" value="Spore Coat Polysaccharide Biosynthesis Protein SpsA, Chain A"/>
    <property type="match status" value="1"/>
</dbReference>
<reference evidence="2 3" key="1">
    <citation type="journal article" date="2010" name="Stand. Genomic Sci.">
        <title>Complete genome sequence of Spirochaeta smaragdinae type strain (SEBR 4228).</title>
        <authorList>
            <person name="Mavromatis K."/>
            <person name="Yasawong M."/>
            <person name="Chertkov O."/>
            <person name="Lapidus A."/>
            <person name="Lucas S."/>
            <person name="Nolan M."/>
            <person name="Del Rio T.G."/>
            <person name="Tice H."/>
            <person name="Cheng J.F."/>
            <person name="Pitluck S."/>
            <person name="Liolios K."/>
            <person name="Ivanova N."/>
            <person name="Tapia R."/>
            <person name="Han C."/>
            <person name="Bruce D."/>
            <person name="Goodwin L."/>
            <person name="Pati A."/>
            <person name="Chen A."/>
            <person name="Palaniappan K."/>
            <person name="Land M."/>
            <person name="Hauser L."/>
            <person name="Chang Y.J."/>
            <person name="Jeffries C.D."/>
            <person name="Detter J.C."/>
            <person name="Rohde M."/>
            <person name="Brambilla E."/>
            <person name="Spring S."/>
            <person name="Goker M."/>
            <person name="Sikorski J."/>
            <person name="Woyke T."/>
            <person name="Bristow J."/>
            <person name="Eisen J.A."/>
            <person name="Markowitz V."/>
            <person name="Hugenholtz P."/>
            <person name="Klenk H.P."/>
            <person name="Kyrpides N.C."/>
        </authorList>
    </citation>
    <scope>NUCLEOTIDE SEQUENCE [LARGE SCALE GENOMIC DNA]</scope>
    <source>
        <strain evidence="3">DSM 11293 / JCM 15392 / SEBR 4228</strain>
    </source>
</reference>
<dbReference type="KEGG" id="ssm:Spirs_4104"/>
<feature type="domain" description="Nucleotidyl transferase" evidence="1">
    <location>
        <begin position="6"/>
        <end position="207"/>
    </location>
</feature>
<dbReference type="eggNOG" id="COG1208">
    <property type="taxonomic scope" value="Bacteria"/>
</dbReference>
<dbReference type="EMBL" id="CP002116">
    <property type="protein sequence ID" value="ADK83185.1"/>
    <property type="molecule type" value="Genomic_DNA"/>
</dbReference>
<sequence length="301" mass="34254">MKPSLVILAAGLGSRYGGIKQIEPVGVNDEIILEFSLFDAIRAGFGKAIFVIREEIEKDFTKHVLPRFSSRIPCSFVFQHMDDLPEGFSLPRERKKPWGTAHAVLAARKEIAEPFAVINADDFYGRDAFKVIGDFLSQRANEEDRYCMVGYKLKNTVSEHGTVSRGICETDEKGMLIGMEEHTRLEKLSDGIMSYVPDGRELKFSGEEPVSMNLFGFTPHVLPDMERIFADFLREHIHEPKAEFYIPTVANWAVKELGASMEVLRSDAHWFGITYQEDRPAVVEAIRHLVREGVYPDRLWK</sequence>
<dbReference type="SUPFAM" id="SSF53448">
    <property type="entry name" value="Nucleotide-diphospho-sugar transferases"/>
    <property type="match status" value="1"/>
</dbReference>
<accession>E1R9L6</accession>
<dbReference type="RefSeq" id="WP_013256641.1">
    <property type="nucleotide sequence ID" value="NC_014364.1"/>
</dbReference>
<dbReference type="Proteomes" id="UP000002318">
    <property type="component" value="Chromosome"/>
</dbReference>
<evidence type="ECO:0000313" key="2">
    <source>
        <dbReference type="EMBL" id="ADK83185.1"/>
    </source>
</evidence>
<organism evidence="2 3">
    <name type="scientific">Sediminispirochaeta smaragdinae (strain DSM 11293 / JCM 15392 / SEBR 4228)</name>
    <name type="common">Spirochaeta smaragdinae</name>
    <dbReference type="NCBI Taxonomy" id="573413"/>
    <lineage>
        <taxon>Bacteria</taxon>
        <taxon>Pseudomonadati</taxon>
        <taxon>Spirochaetota</taxon>
        <taxon>Spirochaetia</taxon>
        <taxon>Spirochaetales</taxon>
        <taxon>Spirochaetaceae</taxon>
        <taxon>Sediminispirochaeta</taxon>
    </lineage>
</organism>
<dbReference type="HOGENOM" id="CLU_077108_0_0_12"/>
<evidence type="ECO:0000259" key="1">
    <source>
        <dbReference type="Pfam" id="PF00483"/>
    </source>
</evidence>
<keyword evidence="3" id="KW-1185">Reference proteome</keyword>
<dbReference type="AlphaFoldDB" id="E1R9L6"/>
<evidence type="ECO:0000313" key="3">
    <source>
        <dbReference type="Proteomes" id="UP000002318"/>
    </source>
</evidence>
<dbReference type="OrthoDB" id="9779926at2"/>
<proteinExistence type="predicted"/>
<dbReference type="STRING" id="573413.Spirs_4104"/>
<dbReference type="InterPro" id="IPR005835">
    <property type="entry name" value="NTP_transferase_dom"/>
</dbReference>